<reference evidence="10" key="1">
    <citation type="submission" date="2017-04" db="EMBL/GenBank/DDBJ databases">
        <title>Function of individual gut microbiota members based on whole genome sequencing of pure cultures obtained from chicken caecum.</title>
        <authorList>
            <person name="Medvecky M."/>
            <person name="Cejkova D."/>
            <person name="Polansky O."/>
            <person name="Karasova D."/>
            <person name="Kubasova T."/>
            <person name="Cizek A."/>
            <person name="Rychlik I."/>
        </authorList>
    </citation>
    <scope>NUCLEOTIDE SEQUENCE [LARGE SCALE GENOMIC DNA]</scope>
    <source>
        <strain evidence="10">An5</strain>
    </source>
</reference>
<dbReference type="Gene3D" id="1.10.1200.10">
    <property type="entry name" value="ACP-like"/>
    <property type="match status" value="1"/>
</dbReference>
<keyword evidence="7" id="KW-0963">Cytoplasm</keyword>
<comment type="subcellular location">
    <subcellularLocation>
        <location evidence="7">Cytoplasm</location>
    </subcellularLocation>
</comment>
<feature type="domain" description="Carrier" evidence="8">
    <location>
        <begin position="1"/>
        <end position="78"/>
    </location>
</feature>
<evidence type="ECO:0000313" key="10">
    <source>
        <dbReference type="Proteomes" id="UP000195781"/>
    </source>
</evidence>
<keyword evidence="4 7" id="KW-0276">Fatty acid metabolism</keyword>
<keyword evidence="2 7" id="KW-0444">Lipid biosynthesis</keyword>
<evidence type="ECO:0000256" key="5">
    <source>
        <dbReference type="ARBA" id="ARBA00023098"/>
    </source>
</evidence>
<dbReference type="RefSeq" id="WP_019238449.1">
    <property type="nucleotide sequence ID" value="NZ_CABKRW010000105.1"/>
</dbReference>
<dbReference type="UniPathway" id="UPA00094"/>
<keyword evidence="5 7" id="KW-0443">Lipid metabolism</keyword>
<evidence type="ECO:0000256" key="7">
    <source>
        <dbReference type="HAMAP-Rule" id="MF_01217"/>
    </source>
</evidence>
<gene>
    <name evidence="7" type="primary">acpP</name>
    <name evidence="9" type="ORF">B5G02_04310</name>
</gene>
<dbReference type="SUPFAM" id="SSF47336">
    <property type="entry name" value="ACP-like"/>
    <property type="match status" value="1"/>
</dbReference>
<dbReference type="GO" id="GO:0016020">
    <property type="term" value="C:membrane"/>
    <property type="evidence" value="ECO:0007669"/>
    <property type="project" value="GOC"/>
</dbReference>
<evidence type="ECO:0000256" key="4">
    <source>
        <dbReference type="ARBA" id="ARBA00022832"/>
    </source>
</evidence>
<name>A0A1Y3Y0S5_9ACTN</name>
<keyword evidence="6 7" id="KW-0275">Fatty acid biosynthesis</keyword>
<dbReference type="InterPro" id="IPR036736">
    <property type="entry name" value="ACP-like_sf"/>
</dbReference>
<dbReference type="GO" id="GO:0000036">
    <property type="term" value="F:acyl carrier activity"/>
    <property type="evidence" value="ECO:0007669"/>
    <property type="project" value="UniProtKB-UniRule"/>
</dbReference>
<evidence type="ECO:0000256" key="3">
    <source>
        <dbReference type="ARBA" id="ARBA00022553"/>
    </source>
</evidence>
<evidence type="ECO:0000256" key="6">
    <source>
        <dbReference type="ARBA" id="ARBA00023160"/>
    </source>
</evidence>
<dbReference type="GO" id="GO:0009245">
    <property type="term" value="P:lipid A biosynthetic process"/>
    <property type="evidence" value="ECO:0007669"/>
    <property type="project" value="TreeGrafter"/>
</dbReference>
<dbReference type="GO" id="GO:0000035">
    <property type="term" value="F:acyl binding"/>
    <property type="evidence" value="ECO:0007669"/>
    <property type="project" value="TreeGrafter"/>
</dbReference>
<accession>A0A1Y3Y0S5</accession>
<keyword evidence="10" id="KW-1185">Reference proteome</keyword>
<protein>
    <recommendedName>
        <fullName evidence="7">Acyl carrier protein</fullName>
        <shortName evidence="7">ACP</shortName>
    </recommendedName>
</protein>
<organism evidence="9 10">
    <name type="scientific">[Collinsella] massiliensis</name>
    <dbReference type="NCBI Taxonomy" id="1232426"/>
    <lineage>
        <taxon>Bacteria</taxon>
        <taxon>Bacillati</taxon>
        <taxon>Actinomycetota</taxon>
        <taxon>Coriobacteriia</taxon>
        <taxon>Coriobacteriales</taxon>
        <taxon>Coriobacteriaceae</taxon>
        <taxon>Enorma</taxon>
    </lineage>
</organism>
<dbReference type="HAMAP" id="MF_01217">
    <property type="entry name" value="Acyl_carrier"/>
    <property type="match status" value="1"/>
</dbReference>
<dbReference type="GO" id="GO:0005829">
    <property type="term" value="C:cytosol"/>
    <property type="evidence" value="ECO:0007669"/>
    <property type="project" value="TreeGrafter"/>
</dbReference>
<evidence type="ECO:0000256" key="1">
    <source>
        <dbReference type="ARBA" id="ARBA00022450"/>
    </source>
</evidence>
<dbReference type="OrthoDB" id="3186649at2"/>
<dbReference type="InterPro" id="IPR009081">
    <property type="entry name" value="PP-bd_ACP"/>
</dbReference>
<comment type="PTM">
    <text evidence="7">4'-phosphopantetheine is transferred from CoA to a specific serine of apo-ACP by AcpS. This modification is essential for activity because fatty acids are bound in thioester linkage to the sulfhydryl of the prosthetic group.</text>
</comment>
<keyword evidence="3 7" id="KW-0597">Phosphoprotein</keyword>
<keyword evidence="1 7" id="KW-0596">Phosphopantetheine</keyword>
<dbReference type="PANTHER" id="PTHR20863">
    <property type="entry name" value="ACYL CARRIER PROTEIN"/>
    <property type="match status" value="1"/>
</dbReference>
<dbReference type="AlphaFoldDB" id="A0A1Y3Y0S5"/>
<comment type="pathway">
    <text evidence="7">Lipid metabolism; fatty acid biosynthesis.</text>
</comment>
<dbReference type="Proteomes" id="UP000195781">
    <property type="component" value="Unassembled WGS sequence"/>
</dbReference>
<sequence>MDRTEMFQKVADIASDVLGIDVDSITEETTFDDLDANSLERLQLVTAIEDEFDIEMDEERLLSIASMSDAIDAIVATQQGA</sequence>
<proteinExistence type="inferred from homology"/>
<dbReference type="PROSITE" id="PS50075">
    <property type="entry name" value="CARRIER"/>
    <property type="match status" value="1"/>
</dbReference>
<dbReference type="InterPro" id="IPR003231">
    <property type="entry name" value="ACP"/>
</dbReference>
<dbReference type="PANTHER" id="PTHR20863:SF76">
    <property type="entry name" value="CARRIER DOMAIN-CONTAINING PROTEIN"/>
    <property type="match status" value="1"/>
</dbReference>
<dbReference type="EMBL" id="NFIE01000007">
    <property type="protein sequence ID" value="OUN88989.1"/>
    <property type="molecule type" value="Genomic_DNA"/>
</dbReference>
<evidence type="ECO:0000259" key="8">
    <source>
        <dbReference type="PROSITE" id="PS50075"/>
    </source>
</evidence>
<comment type="function">
    <text evidence="7">Carrier of the growing fatty acid chain in fatty acid biosynthesis.</text>
</comment>
<comment type="similarity">
    <text evidence="7">Belongs to the acyl carrier protein (ACP) family.</text>
</comment>
<evidence type="ECO:0000313" key="9">
    <source>
        <dbReference type="EMBL" id="OUN88989.1"/>
    </source>
</evidence>
<dbReference type="Pfam" id="PF00550">
    <property type="entry name" value="PP-binding"/>
    <property type="match status" value="1"/>
</dbReference>
<comment type="caution">
    <text evidence="9">The sequence shown here is derived from an EMBL/GenBank/DDBJ whole genome shotgun (WGS) entry which is preliminary data.</text>
</comment>
<feature type="modified residue" description="O-(pantetheine 4'-phosphoryl)serine" evidence="7">
    <location>
        <position position="38"/>
    </location>
</feature>
<evidence type="ECO:0000256" key="2">
    <source>
        <dbReference type="ARBA" id="ARBA00022516"/>
    </source>
</evidence>